<keyword evidence="4" id="KW-0731">Sigma factor</keyword>
<proteinExistence type="inferred from homology"/>
<organism evidence="8 9">
    <name type="scientific">Leifsonia williamsii</name>
    <dbReference type="NCBI Taxonomy" id="3035919"/>
    <lineage>
        <taxon>Bacteria</taxon>
        <taxon>Bacillati</taxon>
        <taxon>Actinomycetota</taxon>
        <taxon>Actinomycetes</taxon>
        <taxon>Micrococcales</taxon>
        <taxon>Microbacteriaceae</taxon>
        <taxon>Leifsonia</taxon>
    </lineage>
</organism>
<dbReference type="InterPro" id="IPR014284">
    <property type="entry name" value="RNA_pol_sigma-70_dom"/>
</dbReference>
<sequence>MSDEERSDGPATDRPDEVIGERRRLMSLAYRMTGTLADAEDVVQETYIRWYRLSEQQRDEIRVPAAWLTRVASRVALDLLTAARVRRERQIGQWLPEPVPADLFLGTAEGSVTSTSGVEDPLERVTLDDAVSTALLVVLESMTPAERVAFVLHDVFGAPFDEIAGLVGRSPAAARQLASSARRHVRERRTAVVPAERHDQVVRAFLSAARGGDLRLLLQTLAPEVELRADGGGIVSVAPNVVAGADRVARFLLGVLQKRPDMRFEERRTADGLGYAVTLEGRFFGVVSFHVESDRITDVWFVLDPRKLSRWAPDGPARHDT</sequence>
<evidence type="ECO:0000256" key="2">
    <source>
        <dbReference type="ARBA" id="ARBA00011344"/>
    </source>
</evidence>
<evidence type="ECO:0000256" key="4">
    <source>
        <dbReference type="ARBA" id="ARBA00023082"/>
    </source>
</evidence>
<keyword evidence="9" id="KW-1185">Reference proteome</keyword>
<dbReference type="PANTHER" id="PTHR30173">
    <property type="entry name" value="SIGMA 19 FACTOR"/>
    <property type="match status" value="1"/>
</dbReference>
<dbReference type="InterPro" id="IPR013249">
    <property type="entry name" value="RNA_pol_sigma70_r4_t2"/>
</dbReference>
<dbReference type="SUPFAM" id="SSF88946">
    <property type="entry name" value="Sigma2 domain of RNA polymerase sigma factors"/>
    <property type="match status" value="1"/>
</dbReference>
<feature type="domain" description="RNA polymerase sigma-70 region 2" evidence="6">
    <location>
        <begin position="22"/>
        <end position="84"/>
    </location>
</feature>
<evidence type="ECO:0000259" key="6">
    <source>
        <dbReference type="Pfam" id="PF04542"/>
    </source>
</evidence>
<comment type="subunit">
    <text evidence="2">Interacts transiently with the RNA polymerase catalytic core formed by RpoA, RpoB, RpoC and RpoZ (2 alpha, 1 beta, 1 beta' and 1 omega subunit) to form the RNA polymerase holoenzyme that can initiate transcription.</text>
</comment>
<dbReference type="EMBL" id="JAROCF010000001">
    <property type="protein sequence ID" value="MDN4614091.1"/>
    <property type="molecule type" value="Genomic_DNA"/>
</dbReference>
<dbReference type="Pfam" id="PF08281">
    <property type="entry name" value="Sigma70_r4_2"/>
    <property type="match status" value="1"/>
</dbReference>
<dbReference type="Gene3D" id="1.10.10.10">
    <property type="entry name" value="Winged helix-like DNA-binding domain superfamily/Winged helix DNA-binding domain"/>
    <property type="match status" value="1"/>
</dbReference>
<feature type="domain" description="RNA polymerase sigma factor 70 region 4 type 2" evidence="7">
    <location>
        <begin position="134"/>
        <end position="184"/>
    </location>
</feature>
<evidence type="ECO:0000313" key="9">
    <source>
        <dbReference type="Proteomes" id="UP001174208"/>
    </source>
</evidence>
<dbReference type="NCBIfam" id="TIGR02937">
    <property type="entry name" value="sigma70-ECF"/>
    <property type="match status" value="1"/>
</dbReference>
<keyword evidence="5" id="KW-0804">Transcription</keyword>
<dbReference type="Proteomes" id="UP001174208">
    <property type="component" value="Unassembled WGS sequence"/>
</dbReference>
<dbReference type="InterPro" id="IPR013325">
    <property type="entry name" value="RNA_pol_sigma_r2"/>
</dbReference>
<dbReference type="InterPro" id="IPR013324">
    <property type="entry name" value="RNA_pol_sigma_r3/r4-like"/>
</dbReference>
<dbReference type="RefSeq" id="WP_301210541.1">
    <property type="nucleotide sequence ID" value="NZ_JAROCF010000001.1"/>
</dbReference>
<dbReference type="Pfam" id="PF04542">
    <property type="entry name" value="Sigma70_r2"/>
    <property type="match status" value="1"/>
</dbReference>
<evidence type="ECO:0000256" key="3">
    <source>
        <dbReference type="ARBA" id="ARBA00023015"/>
    </source>
</evidence>
<dbReference type="InterPro" id="IPR052704">
    <property type="entry name" value="ECF_Sigma-70_Domain"/>
</dbReference>
<gene>
    <name evidence="8" type="primary">sigJ</name>
    <name evidence="8" type="ORF">P5G50_06455</name>
</gene>
<dbReference type="SUPFAM" id="SSF54427">
    <property type="entry name" value="NTF2-like"/>
    <property type="match status" value="1"/>
</dbReference>
<dbReference type="InterPro" id="IPR036388">
    <property type="entry name" value="WH-like_DNA-bd_sf"/>
</dbReference>
<dbReference type="Gene3D" id="1.10.1740.10">
    <property type="match status" value="1"/>
</dbReference>
<dbReference type="InterPro" id="IPR032710">
    <property type="entry name" value="NTF2-like_dom_sf"/>
</dbReference>
<evidence type="ECO:0000256" key="1">
    <source>
        <dbReference type="ARBA" id="ARBA00010641"/>
    </source>
</evidence>
<comment type="caution">
    <text evidence="8">The sequence shown here is derived from an EMBL/GenBank/DDBJ whole genome shotgun (WGS) entry which is preliminary data.</text>
</comment>
<dbReference type="InterPro" id="IPR007627">
    <property type="entry name" value="RNA_pol_sigma70_r2"/>
</dbReference>
<dbReference type="PANTHER" id="PTHR30173:SF43">
    <property type="entry name" value="ECF RNA POLYMERASE SIGMA FACTOR SIGI-RELATED"/>
    <property type="match status" value="1"/>
</dbReference>
<dbReference type="Gene3D" id="3.10.450.50">
    <property type="match status" value="1"/>
</dbReference>
<accession>A0ABT8K9F3</accession>
<evidence type="ECO:0000313" key="8">
    <source>
        <dbReference type="EMBL" id="MDN4614091.1"/>
    </source>
</evidence>
<evidence type="ECO:0000259" key="7">
    <source>
        <dbReference type="Pfam" id="PF08281"/>
    </source>
</evidence>
<name>A0ABT8K9F3_9MICO</name>
<reference evidence="8" key="1">
    <citation type="submission" date="2023-06" db="EMBL/GenBank/DDBJ databases">
        <title>MT1 and MT2 Draft Genomes of Novel Species.</title>
        <authorList>
            <person name="Venkateswaran K."/>
        </authorList>
    </citation>
    <scope>NUCLEOTIDE SEQUENCE</scope>
    <source>
        <strain evidence="8">F6_8S_P_1B</strain>
    </source>
</reference>
<evidence type="ECO:0000256" key="5">
    <source>
        <dbReference type="ARBA" id="ARBA00023163"/>
    </source>
</evidence>
<comment type="similarity">
    <text evidence="1">Belongs to the sigma-70 factor family. ECF subfamily.</text>
</comment>
<dbReference type="SUPFAM" id="SSF88659">
    <property type="entry name" value="Sigma3 and sigma4 domains of RNA polymerase sigma factors"/>
    <property type="match status" value="1"/>
</dbReference>
<protein>
    <submittedName>
        <fullName evidence="8">RNA polymerase sigma factor SigJ</fullName>
    </submittedName>
</protein>
<keyword evidence="3" id="KW-0805">Transcription regulation</keyword>
<dbReference type="NCBIfam" id="NF007214">
    <property type="entry name" value="PRK09636.1"/>
    <property type="match status" value="1"/>
</dbReference>